<sequence length="80" mass="8938">MTSFLLSIYKNVISPITHSIGQTLFGSTFACRFTPSCSQYTHTSIKRYGIITGLRLSIQRIARCHPFSQGGFDPVPDKIK</sequence>
<dbReference type="SMART" id="SM01234">
    <property type="entry name" value="Haemolytic"/>
    <property type="match status" value="1"/>
</dbReference>
<dbReference type="GO" id="GO:0005886">
    <property type="term" value="C:plasma membrane"/>
    <property type="evidence" value="ECO:0007669"/>
    <property type="project" value="UniProtKB-SubCell"/>
</dbReference>
<comment type="similarity">
    <text evidence="1">Belongs to the UPF0161 family.</text>
</comment>
<evidence type="ECO:0000313" key="2">
    <source>
        <dbReference type="EMBL" id="KKT34785.1"/>
    </source>
</evidence>
<comment type="subcellular location">
    <subcellularLocation>
        <location evidence="1">Cell membrane</location>
        <topology evidence="1">Peripheral membrane protein</topology>
        <orientation evidence="1">Cytoplasmic side</orientation>
    </subcellularLocation>
</comment>
<dbReference type="PANTHER" id="PTHR33383">
    <property type="entry name" value="MEMBRANE PROTEIN INSERTION EFFICIENCY FACTOR-RELATED"/>
    <property type="match status" value="1"/>
</dbReference>
<dbReference type="EMBL" id="LCHN01000029">
    <property type="protein sequence ID" value="KKT34785.1"/>
    <property type="molecule type" value="Genomic_DNA"/>
</dbReference>
<name>A0A0G1GJP8_9BACT</name>
<comment type="function">
    <text evidence="1">Could be involved in insertion of integral membrane proteins into the membrane.</text>
</comment>
<evidence type="ECO:0000313" key="3">
    <source>
        <dbReference type="Proteomes" id="UP000034069"/>
    </source>
</evidence>
<dbReference type="PANTHER" id="PTHR33383:SF1">
    <property type="entry name" value="MEMBRANE PROTEIN INSERTION EFFICIENCY FACTOR-RELATED"/>
    <property type="match status" value="1"/>
</dbReference>
<keyword evidence="1" id="KW-0472">Membrane</keyword>
<dbReference type="AlphaFoldDB" id="A0A0G1GJP8"/>
<comment type="caution">
    <text evidence="2">The sequence shown here is derived from an EMBL/GenBank/DDBJ whole genome shotgun (WGS) entry which is preliminary data.</text>
</comment>
<dbReference type="HAMAP" id="MF_00386">
    <property type="entry name" value="UPF0161_YidD"/>
    <property type="match status" value="1"/>
</dbReference>
<dbReference type="InterPro" id="IPR002696">
    <property type="entry name" value="Membr_insert_effic_factor_YidD"/>
</dbReference>
<dbReference type="Proteomes" id="UP000034069">
    <property type="component" value="Unassembled WGS sequence"/>
</dbReference>
<evidence type="ECO:0000256" key="1">
    <source>
        <dbReference type="HAMAP-Rule" id="MF_00386"/>
    </source>
</evidence>
<dbReference type="PATRIC" id="fig|1618376.3.peg.714"/>
<accession>A0A0G1GJP8</accession>
<reference evidence="2 3" key="1">
    <citation type="journal article" date="2015" name="Nature">
        <title>rRNA introns, odd ribosomes, and small enigmatic genomes across a large radiation of phyla.</title>
        <authorList>
            <person name="Brown C.T."/>
            <person name="Hug L.A."/>
            <person name="Thomas B.C."/>
            <person name="Sharon I."/>
            <person name="Castelle C.J."/>
            <person name="Singh A."/>
            <person name="Wilkins M.J."/>
            <person name="Williams K.H."/>
            <person name="Banfield J.F."/>
        </authorList>
    </citation>
    <scope>NUCLEOTIDE SEQUENCE [LARGE SCALE GENOMIC DNA]</scope>
</reference>
<dbReference type="NCBIfam" id="TIGR00278">
    <property type="entry name" value="membrane protein insertion efficiency factor YidD"/>
    <property type="match status" value="1"/>
</dbReference>
<dbReference type="Pfam" id="PF01809">
    <property type="entry name" value="YidD"/>
    <property type="match status" value="1"/>
</dbReference>
<keyword evidence="1" id="KW-1003">Cell membrane</keyword>
<proteinExistence type="inferred from homology"/>
<protein>
    <recommendedName>
        <fullName evidence="1">Putative membrane protein insertion efficiency factor</fullName>
    </recommendedName>
</protein>
<gene>
    <name evidence="2" type="ORF">UW23_C0029G0028</name>
</gene>
<organism evidence="2 3">
    <name type="scientific">Candidatus Collierbacteria bacterium GW2011_GWA1_44_12</name>
    <dbReference type="NCBI Taxonomy" id="1618376"/>
    <lineage>
        <taxon>Bacteria</taxon>
        <taxon>Candidatus Collieribacteriota</taxon>
    </lineage>
</organism>